<reference evidence="1 2" key="1">
    <citation type="journal article" date="2013" name="Genome Announc.">
        <title>Complete Genome Sequence of Carnobacterium gilichinskyi Strain WN1359T (DSM 27470T).</title>
        <authorList>
            <person name="Leonard M.T."/>
            <person name="Panayotova N."/>
            <person name="Farmerie W.G."/>
            <person name="Triplett E.W."/>
            <person name="Nicholson W.L."/>
        </authorList>
    </citation>
    <scope>NUCLEOTIDE SEQUENCE [LARGE SCALE GENOMIC DNA]</scope>
    <source>
        <strain evidence="1 2">WN1359</strain>
        <plasmid evidence="2">Plasmid pWNCR9</plasmid>
    </source>
</reference>
<keyword evidence="1" id="KW-0614">Plasmid</keyword>
<proteinExistence type="predicted"/>
<organism evidence="1 2">
    <name type="scientific">Carnobacterium inhibens subsp. gilichinskyi</name>
    <dbReference type="NCBI Taxonomy" id="1266845"/>
    <lineage>
        <taxon>Bacteria</taxon>
        <taxon>Bacillati</taxon>
        <taxon>Bacillota</taxon>
        <taxon>Bacilli</taxon>
        <taxon>Lactobacillales</taxon>
        <taxon>Carnobacteriaceae</taxon>
        <taxon>Carnobacterium</taxon>
    </lineage>
</organism>
<name>U5SCN0_9LACT</name>
<evidence type="ECO:0000313" key="2">
    <source>
        <dbReference type="Proteomes" id="UP000017469"/>
    </source>
</evidence>
<sequence length="109" mass="12997">MQNKEYYELIERDNTNPKDNERRALFTILSENEELYSKIDSLYDFENHWINDDCFEKIDFSNGTRKLVQLAFNLYNNNPSPTPLEIFSSLDSDNYDLAMKAINIRFNKI</sequence>
<dbReference type="AlphaFoldDB" id="U5SCN0"/>
<geneLocation type="plasmid" evidence="1 2">
    <name>pWNCR9</name>
</geneLocation>
<dbReference type="Proteomes" id="UP000017469">
    <property type="component" value="Plasmid pWNCR9"/>
</dbReference>
<dbReference type="RefSeq" id="WP_023179939.1">
    <property type="nucleotide sequence ID" value="NC_022608.1"/>
</dbReference>
<dbReference type="KEGG" id="caw:Q783_12195"/>
<dbReference type="EMBL" id="CP006817">
    <property type="protein sequence ID" value="AGY83044.1"/>
    <property type="molecule type" value="Genomic_DNA"/>
</dbReference>
<dbReference type="PATRIC" id="fig|1266845.5.peg.2328"/>
<dbReference type="HOGENOM" id="CLU_159830_0_0_9"/>
<dbReference type="InterPro" id="IPR045721">
    <property type="entry name" value="DUF6075"/>
</dbReference>
<gene>
    <name evidence="1" type="ORF">Q783_12195</name>
</gene>
<evidence type="ECO:0000313" key="1">
    <source>
        <dbReference type="EMBL" id="AGY83044.1"/>
    </source>
</evidence>
<protein>
    <submittedName>
        <fullName evidence="1">Uncharacterized protein</fullName>
    </submittedName>
</protein>
<accession>U5SCN0</accession>
<dbReference type="Pfam" id="PF19552">
    <property type="entry name" value="DUF6075"/>
    <property type="match status" value="1"/>
</dbReference>